<dbReference type="RefSeq" id="WP_264787911.1">
    <property type="nucleotide sequence ID" value="NZ_AP026867.1"/>
</dbReference>
<organism evidence="1 2">
    <name type="scientific">Aureispira anguillae</name>
    <dbReference type="NCBI Taxonomy" id="2864201"/>
    <lineage>
        <taxon>Bacteria</taxon>
        <taxon>Pseudomonadati</taxon>
        <taxon>Bacteroidota</taxon>
        <taxon>Saprospiria</taxon>
        <taxon>Saprospirales</taxon>
        <taxon>Saprospiraceae</taxon>
        <taxon>Aureispira</taxon>
    </lineage>
</organism>
<proteinExistence type="predicted"/>
<evidence type="ECO:0000313" key="1">
    <source>
        <dbReference type="EMBL" id="BDS12548.1"/>
    </source>
</evidence>
<sequence length="127" mass="14689">MNSPKWKRTIARISLPQKRSIGFFKKKHSLLLTYSIEIKRHKTPLEIAIQAQHQDCILALQQLFPIVDEASPLISSTLLPSNQETHTLSSTLIVKDIEVSQRIFEQYKNQSFIPIQYNSQDPTLIQF</sequence>
<reference evidence="1" key="1">
    <citation type="submission" date="2022-09" db="EMBL/GenBank/DDBJ databases">
        <title>Aureispira anguillicida sp. nov., isolated from Leptocephalus of Japanese eel Anguilla japonica.</title>
        <authorList>
            <person name="Yuasa K."/>
            <person name="Mekata T."/>
            <person name="Ikunari K."/>
        </authorList>
    </citation>
    <scope>NUCLEOTIDE SEQUENCE</scope>
    <source>
        <strain evidence="1">EL160426</strain>
    </source>
</reference>
<keyword evidence="2" id="KW-1185">Reference proteome</keyword>
<evidence type="ECO:0000313" key="2">
    <source>
        <dbReference type="Proteomes" id="UP001060919"/>
    </source>
</evidence>
<name>A0A915YG99_9BACT</name>
<protein>
    <submittedName>
        <fullName evidence="1">Uncharacterized protein</fullName>
    </submittedName>
</protein>
<dbReference type="EMBL" id="AP026867">
    <property type="protein sequence ID" value="BDS12548.1"/>
    <property type="molecule type" value="Genomic_DNA"/>
</dbReference>
<gene>
    <name evidence="1" type="ORF">AsAng_0032710</name>
</gene>
<dbReference type="KEGG" id="aup:AsAng_0032710"/>
<dbReference type="Proteomes" id="UP001060919">
    <property type="component" value="Chromosome"/>
</dbReference>
<accession>A0A915YG99</accession>
<dbReference type="AlphaFoldDB" id="A0A915YG99"/>